<feature type="compositionally biased region" description="Polar residues" evidence="8">
    <location>
        <begin position="488"/>
        <end position="504"/>
    </location>
</feature>
<dbReference type="RefSeq" id="XP_029645868.1">
    <property type="nucleotide sequence ID" value="XM_029790008.2"/>
</dbReference>
<evidence type="ECO:0000259" key="10">
    <source>
        <dbReference type="PROSITE" id="PS50940"/>
    </source>
</evidence>
<gene>
    <name evidence="13" type="primary">LOC115219765</name>
</gene>
<dbReference type="SMART" id="SM00494">
    <property type="entry name" value="ChtBD2"/>
    <property type="match status" value="1"/>
</dbReference>
<evidence type="ECO:0000259" key="11">
    <source>
        <dbReference type="PROSITE" id="PS51910"/>
    </source>
</evidence>
<keyword evidence="4 7" id="KW-0378">Hydrolase</keyword>
<dbReference type="PROSITE" id="PS50940">
    <property type="entry name" value="CHIT_BIND_II"/>
    <property type="match status" value="1"/>
</dbReference>
<evidence type="ECO:0000313" key="12">
    <source>
        <dbReference type="Proteomes" id="UP000515154"/>
    </source>
</evidence>
<dbReference type="GO" id="GO:0006032">
    <property type="term" value="P:chitin catabolic process"/>
    <property type="evidence" value="ECO:0007669"/>
    <property type="project" value="UniProtKB-ARBA"/>
</dbReference>
<comment type="similarity">
    <text evidence="1">Belongs to the glycosyl hydrolase 18 family. Chitinase class II subfamily.</text>
</comment>
<evidence type="ECO:0000256" key="7">
    <source>
        <dbReference type="RuleBase" id="RU000489"/>
    </source>
</evidence>
<feature type="signal peptide" evidence="9">
    <location>
        <begin position="1"/>
        <end position="20"/>
    </location>
</feature>
<dbReference type="PROSITE" id="PS51910">
    <property type="entry name" value="GH18_2"/>
    <property type="match status" value="1"/>
</dbReference>
<evidence type="ECO:0000256" key="9">
    <source>
        <dbReference type="SAM" id="SignalP"/>
    </source>
</evidence>
<evidence type="ECO:0000256" key="6">
    <source>
        <dbReference type="ARBA" id="ARBA00023295"/>
    </source>
</evidence>
<dbReference type="InterPro" id="IPR029070">
    <property type="entry name" value="Chitinase_insertion_sf"/>
</dbReference>
<evidence type="ECO:0000256" key="2">
    <source>
        <dbReference type="ARBA" id="ARBA00022669"/>
    </source>
</evidence>
<dbReference type="FunFam" id="3.20.20.80:FF:000007">
    <property type="entry name" value="Acidic mammalian chitinase"/>
    <property type="match status" value="1"/>
</dbReference>
<sequence length="557" mass="59351">MTMKVCAILCLLLCISATDAAYRRICYFTNWAQYRPGQGSFKPSNIDPSFCSHIHYAFAKLTGNSLAPTETSDLSINGGEGMYQQVINFKKTNPGLKVILTVGGYNVGTSPFSAIASAPGNRKAFISQAITYLRKHKFDGLDIDWEYPQSNDKANFAEWVKELRAAFDKEATETGQTPLILTCAVAAGKSKIDAGYDVPTLAKNMDYITIMSYDLHGYWDHKAGQNAPLYAASYATGNGRQLNVEWVMDYYVSEGAPKEKLNVGLATYGRGFTLSDATNSKPGAPSSGPSPPGKYTGEDGFLAYYEICTMKTESDYHWMDQAKVPYIVKGGTWVGYDNVESLKLKVEWLKTKGFGGLAVWTICLDDFNNICQGGKYPLMKAINQELGSSSSTGAPDVVTSEPPAQTQTPTPGDGVPDVVTSEPPAQTQTPTPGDGAPDVVTPEPPAQTQSPTPGDGAPDVVTPESPAQTETQKPGDGAPDVVTPEPPAQTQSPTPGDGASSSASCVGKAPGGHAIPGDCKNYMVCSNGIKFIFPCPPGTSFNEAIKVCDYSSKVPGC</sequence>
<dbReference type="InterPro" id="IPR001579">
    <property type="entry name" value="Glyco_hydro_18_chit_AS"/>
</dbReference>
<dbReference type="InterPro" id="IPR017853">
    <property type="entry name" value="GH"/>
</dbReference>
<dbReference type="KEGG" id="osn:115219765"/>
<dbReference type="GO" id="GO:0008061">
    <property type="term" value="F:chitin binding"/>
    <property type="evidence" value="ECO:0007669"/>
    <property type="project" value="UniProtKB-KW"/>
</dbReference>
<dbReference type="PRINTS" id="PR01217">
    <property type="entry name" value="PRICHEXTENSN"/>
</dbReference>
<dbReference type="SUPFAM" id="SSF51445">
    <property type="entry name" value="(Trans)glycosidases"/>
    <property type="match status" value="1"/>
</dbReference>
<evidence type="ECO:0000256" key="3">
    <source>
        <dbReference type="ARBA" id="ARBA00022729"/>
    </source>
</evidence>
<keyword evidence="2" id="KW-0147">Chitin-binding</keyword>
<dbReference type="InterPro" id="IPR036508">
    <property type="entry name" value="Chitin-bd_dom_sf"/>
</dbReference>
<protein>
    <submittedName>
        <fullName evidence="13">Acidic mammalian chitinase isoform X1</fullName>
    </submittedName>
</protein>
<evidence type="ECO:0000256" key="1">
    <source>
        <dbReference type="ARBA" id="ARBA00009121"/>
    </source>
</evidence>
<dbReference type="PANTHER" id="PTHR11177:SF317">
    <property type="entry name" value="CHITINASE 12-RELATED"/>
    <property type="match status" value="1"/>
</dbReference>
<evidence type="ECO:0000313" key="13">
    <source>
        <dbReference type="RefSeq" id="XP_029645868.1"/>
    </source>
</evidence>
<feature type="domain" description="Chitin-binding type-2" evidence="10">
    <location>
        <begin position="502"/>
        <end position="557"/>
    </location>
</feature>
<accession>A0A6P7T4T9</accession>
<dbReference type="AlphaFoldDB" id="A0A6P7T4T9"/>
<dbReference type="GO" id="GO:0004568">
    <property type="term" value="F:chitinase activity"/>
    <property type="evidence" value="ECO:0007669"/>
    <property type="project" value="UniProtKB-ARBA"/>
</dbReference>
<dbReference type="InterPro" id="IPR001223">
    <property type="entry name" value="Glyco_hydro18_cat"/>
</dbReference>
<organism evidence="12 13">
    <name type="scientific">Octopus sinensis</name>
    <name type="common">East Asian common octopus</name>
    <dbReference type="NCBI Taxonomy" id="2607531"/>
    <lineage>
        <taxon>Eukaryota</taxon>
        <taxon>Metazoa</taxon>
        <taxon>Spiralia</taxon>
        <taxon>Lophotrochozoa</taxon>
        <taxon>Mollusca</taxon>
        <taxon>Cephalopoda</taxon>
        <taxon>Coleoidea</taxon>
        <taxon>Octopodiformes</taxon>
        <taxon>Octopoda</taxon>
        <taxon>Incirrata</taxon>
        <taxon>Octopodidae</taxon>
        <taxon>Octopus</taxon>
    </lineage>
</organism>
<evidence type="ECO:0000256" key="4">
    <source>
        <dbReference type="ARBA" id="ARBA00022801"/>
    </source>
</evidence>
<feature type="region of interest" description="Disordered" evidence="8">
    <location>
        <begin position="387"/>
        <end position="508"/>
    </location>
</feature>
<keyword evidence="12" id="KW-1185">Reference proteome</keyword>
<dbReference type="SUPFAM" id="SSF54556">
    <property type="entry name" value="Chitinase insertion domain"/>
    <property type="match status" value="1"/>
</dbReference>
<evidence type="ECO:0000256" key="5">
    <source>
        <dbReference type="ARBA" id="ARBA00023157"/>
    </source>
</evidence>
<feature type="domain" description="GH18" evidence="11">
    <location>
        <begin position="22"/>
        <end position="389"/>
    </location>
</feature>
<dbReference type="SMART" id="SM00636">
    <property type="entry name" value="Glyco_18"/>
    <property type="match status" value="1"/>
</dbReference>
<dbReference type="SUPFAM" id="SSF57625">
    <property type="entry name" value="Invertebrate chitin-binding proteins"/>
    <property type="match status" value="1"/>
</dbReference>
<dbReference type="CDD" id="cd02872">
    <property type="entry name" value="GH18_chitolectin_chitotriosidase"/>
    <property type="match status" value="1"/>
</dbReference>
<feature type="chain" id="PRO_5028476116" evidence="9">
    <location>
        <begin position="21"/>
        <end position="557"/>
    </location>
</feature>
<dbReference type="FunFam" id="3.10.50.10:FF:000001">
    <property type="entry name" value="Chitinase 3-like 1"/>
    <property type="match status" value="1"/>
</dbReference>
<dbReference type="PANTHER" id="PTHR11177">
    <property type="entry name" value="CHITINASE"/>
    <property type="match status" value="1"/>
</dbReference>
<dbReference type="InterPro" id="IPR011583">
    <property type="entry name" value="Chitinase_II/V-like_cat"/>
</dbReference>
<reference evidence="13" key="1">
    <citation type="submission" date="2025-08" db="UniProtKB">
        <authorList>
            <consortium name="RefSeq"/>
        </authorList>
    </citation>
    <scope>IDENTIFICATION</scope>
</reference>
<dbReference type="InterPro" id="IPR050314">
    <property type="entry name" value="Glycosyl_Hydrlase_18"/>
</dbReference>
<name>A0A6P7T4T9_9MOLL</name>
<dbReference type="Gene3D" id="3.20.20.80">
    <property type="entry name" value="Glycosidases"/>
    <property type="match status" value="2"/>
</dbReference>
<dbReference type="InterPro" id="IPR002557">
    <property type="entry name" value="Chitin-bd_dom"/>
</dbReference>
<dbReference type="GO" id="GO:0005576">
    <property type="term" value="C:extracellular region"/>
    <property type="evidence" value="ECO:0007669"/>
    <property type="project" value="InterPro"/>
</dbReference>
<dbReference type="Pfam" id="PF01607">
    <property type="entry name" value="CBM_14"/>
    <property type="match status" value="1"/>
</dbReference>
<dbReference type="PROSITE" id="PS01095">
    <property type="entry name" value="GH18_1"/>
    <property type="match status" value="1"/>
</dbReference>
<proteinExistence type="inferred from homology"/>
<keyword evidence="6 7" id="KW-0326">Glycosidase</keyword>
<dbReference type="Proteomes" id="UP000515154">
    <property type="component" value="Linkage group LG15"/>
</dbReference>
<dbReference type="GO" id="GO:0005975">
    <property type="term" value="P:carbohydrate metabolic process"/>
    <property type="evidence" value="ECO:0007669"/>
    <property type="project" value="InterPro"/>
</dbReference>
<keyword evidence="5" id="KW-1015">Disulfide bond</keyword>
<keyword evidence="3 9" id="KW-0732">Signal</keyword>
<evidence type="ECO:0000256" key="8">
    <source>
        <dbReference type="SAM" id="MobiDB-lite"/>
    </source>
</evidence>
<dbReference type="Gene3D" id="3.10.50.10">
    <property type="match status" value="1"/>
</dbReference>
<dbReference type="Pfam" id="PF00704">
    <property type="entry name" value="Glyco_hydro_18"/>
    <property type="match status" value="1"/>
</dbReference>